<feature type="transmembrane region" description="Helical" evidence="1">
    <location>
        <begin position="37"/>
        <end position="56"/>
    </location>
</feature>
<feature type="transmembrane region" description="Helical" evidence="1">
    <location>
        <begin position="6"/>
        <end position="25"/>
    </location>
</feature>
<dbReference type="EMBL" id="VORY01000021">
    <property type="protein sequence ID" value="TXD92423.1"/>
    <property type="molecule type" value="Genomic_DNA"/>
</dbReference>
<dbReference type="InterPro" id="IPR005133">
    <property type="entry name" value="PhaG_MnhG_YufB"/>
</dbReference>
<dbReference type="GO" id="GO:0015385">
    <property type="term" value="F:sodium:proton antiporter activity"/>
    <property type="evidence" value="ECO:0007669"/>
    <property type="project" value="TreeGrafter"/>
</dbReference>
<feature type="transmembrane region" description="Helical" evidence="1">
    <location>
        <begin position="62"/>
        <end position="88"/>
    </location>
</feature>
<dbReference type="AlphaFoldDB" id="A0A5C6ZRU6"/>
<evidence type="ECO:0000313" key="2">
    <source>
        <dbReference type="EMBL" id="TXD92423.1"/>
    </source>
</evidence>
<evidence type="ECO:0000256" key="1">
    <source>
        <dbReference type="SAM" id="Phobius"/>
    </source>
</evidence>
<dbReference type="OrthoDB" id="9806575at2"/>
<dbReference type="NCBIfam" id="TIGR01300">
    <property type="entry name" value="CPA3_mnhG_phaG"/>
    <property type="match status" value="1"/>
</dbReference>
<proteinExistence type="predicted"/>
<dbReference type="PANTHER" id="PTHR34703">
    <property type="entry name" value="ANTIPORTER SUBUNIT MNHG2-RELATED"/>
    <property type="match status" value="1"/>
</dbReference>
<reference evidence="2 3" key="1">
    <citation type="submission" date="2019-08" db="EMBL/GenBank/DDBJ databases">
        <title>Genome sequence of Gillisia hiemivivida IC154 (type strain).</title>
        <authorList>
            <person name="Bowman J.P."/>
        </authorList>
    </citation>
    <scope>NUCLEOTIDE SEQUENCE [LARGE SCALE GENOMIC DNA]</scope>
    <source>
        <strain evidence="2 3">IC154</strain>
    </source>
</reference>
<keyword evidence="1" id="KW-0472">Membrane</keyword>
<dbReference type="RefSeq" id="WP_146933870.1">
    <property type="nucleotide sequence ID" value="NZ_CBCSHZ010000022.1"/>
</dbReference>
<sequence length="126" mass="13822">MTEIISAIIIIVGVLFVVIGSVGLLRLPDFYIRISAITKAATMGVACIMIGVALNFNEISVAIKAFGVVLFLLITSPIAAHIIGRAAYDGGVPLWKKTEINEYEEYKKNKLKKENNKDSQPNKKEE</sequence>
<accession>A0A5C6ZRU6</accession>
<gene>
    <name evidence="2" type="ORF">ES724_13790</name>
</gene>
<dbReference type="Pfam" id="PF03334">
    <property type="entry name" value="PhaG_MnhG_YufB"/>
    <property type="match status" value="1"/>
</dbReference>
<comment type="caution">
    <text evidence="2">The sequence shown here is derived from an EMBL/GenBank/DDBJ whole genome shotgun (WGS) entry which is preliminary data.</text>
</comment>
<organism evidence="2 3">
    <name type="scientific">Gillisia hiemivivida</name>
    <dbReference type="NCBI Taxonomy" id="291190"/>
    <lineage>
        <taxon>Bacteria</taxon>
        <taxon>Pseudomonadati</taxon>
        <taxon>Bacteroidota</taxon>
        <taxon>Flavobacteriia</taxon>
        <taxon>Flavobacteriales</taxon>
        <taxon>Flavobacteriaceae</taxon>
        <taxon>Gillisia</taxon>
    </lineage>
</organism>
<evidence type="ECO:0000313" key="3">
    <source>
        <dbReference type="Proteomes" id="UP000321367"/>
    </source>
</evidence>
<dbReference type="NCBIfam" id="NF009314">
    <property type="entry name" value="PRK12674.1-2"/>
    <property type="match status" value="1"/>
</dbReference>
<dbReference type="Proteomes" id="UP000321367">
    <property type="component" value="Unassembled WGS sequence"/>
</dbReference>
<keyword evidence="1" id="KW-0812">Transmembrane</keyword>
<protein>
    <submittedName>
        <fullName evidence="2">Monovalent cation/H(+) antiporter subunit G</fullName>
    </submittedName>
</protein>
<name>A0A5C6ZRU6_9FLAO</name>
<keyword evidence="3" id="KW-1185">Reference proteome</keyword>
<keyword evidence="1" id="KW-1133">Transmembrane helix</keyword>
<dbReference type="PANTHER" id="PTHR34703:SF1">
    <property type="entry name" value="ANTIPORTER SUBUNIT MNHG2-RELATED"/>
    <property type="match status" value="1"/>
</dbReference>